<dbReference type="SUPFAM" id="SSF48179">
    <property type="entry name" value="6-phosphogluconate dehydrogenase C-terminal domain-like"/>
    <property type="match status" value="1"/>
</dbReference>
<keyword evidence="15" id="KW-1185">Reference proteome</keyword>
<keyword evidence="6 11" id="KW-0566">Pantothenate biosynthesis</keyword>
<evidence type="ECO:0000256" key="3">
    <source>
        <dbReference type="ARBA" id="ARBA00007870"/>
    </source>
</evidence>
<gene>
    <name evidence="14" type="ORF">Q6348_08510</name>
</gene>
<sequence>MNGTSGARALRVGVMGAGSIGCYVGGRLAAAGQADVTLVGRDRVVEELGRHGLTISDRTDRRTVPARDLTLSTDVASLADADVVLVCVKSGQTADVGAALDPVLRPDAVVLSLQNGVHNVDRLHAALGTRQVLGAVVDFNVVSRPAGAVHCGLPGPLTVARSGTTTGAAVVAALAAAGLEVTTTADIAAVQWAKLLVNLNNAISALSDVPTVELMTREGYRRVVAGLLAEGVAVLRAAGIRPGRVRRVPARLMLRVLRLPDPLARRLLAARLPTDAQARSSMWEDLVRGRPTEVDDLNGEIVRLAERTGTPAPLNRRIVDLVHAAEAAGPGSPGMAPGALWSALH</sequence>
<evidence type="ECO:0000259" key="12">
    <source>
        <dbReference type="Pfam" id="PF02558"/>
    </source>
</evidence>
<dbReference type="Gene3D" id="3.40.50.720">
    <property type="entry name" value="NAD(P)-binding Rossmann-like Domain"/>
    <property type="match status" value="1"/>
</dbReference>
<evidence type="ECO:0000256" key="10">
    <source>
        <dbReference type="ARBA" id="ARBA00048793"/>
    </source>
</evidence>
<keyword evidence="8 11" id="KW-0560">Oxidoreductase</keyword>
<feature type="domain" description="Ketopantoate reductase N-terminal" evidence="12">
    <location>
        <begin position="12"/>
        <end position="159"/>
    </location>
</feature>
<comment type="pathway">
    <text evidence="2 11">Cofactor biosynthesis; (R)-pantothenate biosynthesis; (R)-pantoate from 3-methyl-2-oxobutanoate: step 2/2.</text>
</comment>
<evidence type="ECO:0000259" key="13">
    <source>
        <dbReference type="Pfam" id="PF08546"/>
    </source>
</evidence>
<proteinExistence type="inferred from homology"/>
<dbReference type="GO" id="GO:0008677">
    <property type="term" value="F:2-dehydropantoate 2-reductase activity"/>
    <property type="evidence" value="ECO:0007669"/>
    <property type="project" value="UniProtKB-EC"/>
</dbReference>
<dbReference type="Pfam" id="PF08546">
    <property type="entry name" value="ApbA_C"/>
    <property type="match status" value="1"/>
</dbReference>
<comment type="function">
    <text evidence="1 11">Catalyzes the NADPH-dependent reduction of ketopantoate into pantoic acid.</text>
</comment>
<dbReference type="RefSeq" id="WP_304600867.1">
    <property type="nucleotide sequence ID" value="NZ_JAUQYP010000001.1"/>
</dbReference>
<dbReference type="InterPro" id="IPR013328">
    <property type="entry name" value="6PGD_dom2"/>
</dbReference>
<keyword evidence="7 11" id="KW-0521">NADP</keyword>
<accession>A0ABT9D8M2</accession>
<evidence type="ECO:0000313" key="15">
    <source>
        <dbReference type="Proteomes" id="UP001232536"/>
    </source>
</evidence>
<dbReference type="Pfam" id="PF02558">
    <property type="entry name" value="ApbA"/>
    <property type="match status" value="1"/>
</dbReference>
<comment type="catalytic activity">
    <reaction evidence="10 11">
        <text>(R)-pantoate + NADP(+) = 2-dehydropantoate + NADPH + H(+)</text>
        <dbReference type="Rhea" id="RHEA:16233"/>
        <dbReference type="ChEBI" id="CHEBI:11561"/>
        <dbReference type="ChEBI" id="CHEBI:15378"/>
        <dbReference type="ChEBI" id="CHEBI:15980"/>
        <dbReference type="ChEBI" id="CHEBI:57783"/>
        <dbReference type="ChEBI" id="CHEBI:58349"/>
        <dbReference type="EC" id="1.1.1.169"/>
    </reaction>
</comment>
<dbReference type="NCBIfam" id="NF006083">
    <property type="entry name" value="PRK08229.1"/>
    <property type="match status" value="1"/>
</dbReference>
<evidence type="ECO:0000256" key="2">
    <source>
        <dbReference type="ARBA" id="ARBA00004994"/>
    </source>
</evidence>
<dbReference type="InterPro" id="IPR013752">
    <property type="entry name" value="KPA_reductase"/>
</dbReference>
<dbReference type="Proteomes" id="UP001232536">
    <property type="component" value="Unassembled WGS sequence"/>
</dbReference>
<reference evidence="14 15" key="1">
    <citation type="submission" date="2023-07" db="EMBL/GenBank/DDBJ databases">
        <title>Description of novel actinomycetes strains, isolated from tidal flat sediment.</title>
        <authorList>
            <person name="Lu C."/>
        </authorList>
    </citation>
    <scope>NUCLEOTIDE SEQUENCE [LARGE SCALE GENOMIC DNA]</scope>
    <source>
        <strain evidence="14 15">SYSU T00b441</strain>
    </source>
</reference>
<evidence type="ECO:0000256" key="8">
    <source>
        <dbReference type="ARBA" id="ARBA00023002"/>
    </source>
</evidence>
<protein>
    <recommendedName>
        <fullName evidence="5 11">2-dehydropantoate 2-reductase</fullName>
        <ecNumber evidence="4 11">1.1.1.169</ecNumber>
    </recommendedName>
    <alternativeName>
        <fullName evidence="9 11">Ketopantoate reductase</fullName>
    </alternativeName>
</protein>
<evidence type="ECO:0000256" key="9">
    <source>
        <dbReference type="ARBA" id="ARBA00032024"/>
    </source>
</evidence>
<evidence type="ECO:0000313" key="14">
    <source>
        <dbReference type="EMBL" id="MDO8107235.1"/>
    </source>
</evidence>
<dbReference type="SUPFAM" id="SSF51735">
    <property type="entry name" value="NAD(P)-binding Rossmann-fold domains"/>
    <property type="match status" value="1"/>
</dbReference>
<dbReference type="InterPro" id="IPR008927">
    <property type="entry name" value="6-PGluconate_DH-like_C_sf"/>
</dbReference>
<dbReference type="PANTHER" id="PTHR43765:SF2">
    <property type="entry name" value="2-DEHYDROPANTOATE 2-REDUCTASE"/>
    <property type="match status" value="1"/>
</dbReference>
<evidence type="ECO:0000256" key="11">
    <source>
        <dbReference type="RuleBase" id="RU362068"/>
    </source>
</evidence>
<evidence type="ECO:0000256" key="6">
    <source>
        <dbReference type="ARBA" id="ARBA00022655"/>
    </source>
</evidence>
<dbReference type="InterPro" id="IPR036291">
    <property type="entry name" value="NAD(P)-bd_dom_sf"/>
</dbReference>
<evidence type="ECO:0000256" key="7">
    <source>
        <dbReference type="ARBA" id="ARBA00022857"/>
    </source>
</evidence>
<dbReference type="EC" id="1.1.1.169" evidence="4 11"/>
<dbReference type="EMBL" id="JAUQYP010000001">
    <property type="protein sequence ID" value="MDO8107235.1"/>
    <property type="molecule type" value="Genomic_DNA"/>
</dbReference>
<dbReference type="InterPro" id="IPR003710">
    <property type="entry name" value="ApbA"/>
</dbReference>
<evidence type="ECO:0000256" key="1">
    <source>
        <dbReference type="ARBA" id="ARBA00002919"/>
    </source>
</evidence>
<feature type="domain" description="Ketopantoate reductase C-terminal" evidence="13">
    <location>
        <begin position="186"/>
        <end position="326"/>
    </location>
</feature>
<evidence type="ECO:0000256" key="5">
    <source>
        <dbReference type="ARBA" id="ARBA00019465"/>
    </source>
</evidence>
<dbReference type="Gene3D" id="1.10.1040.10">
    <property type="entry name" value="N-(1-d-carboxylethyl)-l-norvaline Dehydrogenase, domain 2"/>
    <property type="match status" value="1"/>
</dbReference>
<evidence type="ECO:0000256" key="4">
    <source>
        <dbReference type="ARBA" id="ARBA00013014"/>
    </source>
</evidence>
<name>A0ABT9D8M2_9CELL</name>
<comment type="similarity">
    <text evidence="3 11">Belongs to the ketopantoate reductase family.</text>
</comment>
<dbReference type="InterPro" id="IPR050838">
    <property type="entry name" value="Ketopantoate_reductase"/>
</dbReference>
<dbReference type="NCBIfam" id="TIGR00745">
    <property type="entry name" value="apbA_panE"/>
    <property type="match status" value="1"/>
</dbReference>
<comment type="caution">
    <text evidence="14">The sequence shown here is derived from an EMBL/GenBank/DDBJ whole genome shotgun (WGS) entry which is preliminary data.</text>
</comment>
<dbReference type="InterPro" id="IPR013332">
    <property type="entry name" value="KPR_N"/>
</dbReference>
<organism evidence="14 15">
    <name type="scientific">Actinotalea lenta</name>
    <dbReference type="NCBI Taxonomy" id="3064654"/>
    <lineage>
        <taxon>Bacteria</taxon>
        <taxon>Bacillati</taxon>
        <taxon>Actinomycetota</taxon>
        <taxon>Actinomycetes</taxon>
        <taxon>Micrococcales</taxon>
        <taxon>Cellulomonadaceae</taxon>
        <taxon>Actinotalea</taxon>
    </lineage>
</organism>
<dbReference type="PANTHER" id="PTHR43765">
    <property type="entry name" value="2-DEHYDROPANTOATE 2-REDUCTASE-RELATED"/>
    <property type="match status" value="1"/>
</dbReference>